<gene>
    <name evidence="1" type="ORF">NG821_03600</name>
</gene>
<keyword evidence="2" id="KW-1185">Reference proteome</keyword>
<dbReference type="EMBL" id="JAMXLY010000008">
    <property type="protein sequence ID" value="MCO6024938.1"/>
    <property type="molecule type" value="Genomic_DNA"/>
</dbReference>
<sequence>MKNITPDNFDKLYSDPVEQQQIDLFVCREMVRQVNRYIKAMSGSREGTERFSAKLSQLDLHQKEKAIAGYIDLNRKIVDGLDWKIILARALANYSETFPYLMALIRNKRKMVRYLQHIKQTYLRFHSIFEDQGKFGMKDHEGKVLIPAEYDFLRTPYVYMDNLSLVPVIAEKNGKMGLILPDYHNTVVADFLYDDISLRDEYPYFEAKIGKRKGTLDAQGRFNEKTKAGS</sequence>
<name>A0ABT1BV15_9BACT</name>
<evidence type="ECO:0000313" key="2">
    <source>
        <dbReference type="Proteomes" id="UP001204015"/>
    </source>
</evidence>
<organism evidence="1 2">
    <name type="scientific">Segatella cerevisiae</name>
    <dbReference type="NCBI Taxonomy" id="2053716"/>
    <lineage>
        <taxon>Bacteria</taxon>
        <taxon>Pseudomonadati</taxon>
        <taxon>Bacteroidota</taxon>
        <taxon>Bacteroidia</taxon>
        <taxon>Bacteroidales</taxon>
        <taxon>Prevotellaceae</taxon>
        <taxon>Segatella</taxon>
    </lineage>
</organism>
<dbReference type="Proteomes" id="UP001204015">
    <property type="component" value="Unassembled WGS sequence"/>
</dbReference>
<dbReference type="RefSeq" id="WP_252760298.1">
    <property type="nucleotide sequence ID" value="NZ_JAMXLY010000008.1"/>
</dbReference>
<comment type="caution">
    <text evidence="1">The sequence shown here is derived from an EMBL/GenBank/DDBJ whole genome shotgun (WGS) entry which is preliminary data.</text>
</comment>
<evidence type="ECO:0000313" key="1">
    <source>
        <dbReference type="EMBL" id="MCO6024938.1"/>
    </source>
</evidence>
<reference evidence="1 2" key="1">
    <citation type="submission" date="2022-06" db="EMBL/GenBank/DDBJ databases">
        <title>A taxonomic note on the genus Prevotella: Description of four novel genera and emended description of the genera Hallella and Xylanibacter.</title>
        <authorList>
            <person name="Hitch T.C.A."/>
        </authorList>
    </citation>
    <scope>NUCLEOTIDE SEQUENCE [LARGE SCALE GENOMIC DNA]</scope>
    <source>
        <strain evidence="1 2">DSM 100619</strain>
    </source>
</reference>
<protein>
    <submittedName>
        <fullName evidence="1">Uncharacterized protein</fullName>
    </submittedName>
</protein>
<proteinExistence type="predicted"/>
<accession>A0ABT1BV15</accession>